<gene>
    <name evidence="3" type="ORF">ABB55_16665</name>
</gene>
<accession>A0A0P6VLZ2</accession>
<protein>
    <recommendedName>
        <fullName evidence="5">Glycine zipper domain-containing protein</fullName>
    </recommendedName>
</protein>
<feature type="chain" id="PRO_5006131615" description="Glycine zipper domain-containing protein" evidence="2">
    <location>
        <begin position="23"/>
        <end position="80"/>
    </location>
</feature>
<name>A0A0P6VLZ2_9HYPH</name>
<reference evidence="3 4" key="1">
    <citation type="submission" date="2015-09" db="EMBL/GenBank/DDBJ databases">
        <authorList>
            <person name="Jackson K.R."/>
            <person name="Lunt B.L."/>
            <person name="Fisher J.N.B."/>
            <person name="Gardner A.V."/>
            <person name="Bailey M.E."/>
            <person name="Deus L.M."/>
            <person name="Earl A.S."/>
            <person name="Gibby P.D."/>
            <person name="Hartmann K.A."/>
            <person name="Liu J.E."/>
            <person name="Manci A.M."/>
            <person name="Nielsen D.A."/>
            <person name="Solomon M.B."/>
            <person name="Breakwell D.P."/>
            <person name="Burnett S.H."/>
            <person name="Grose J.H."/>
        </authorList>
    </citation>
    <scope>NUCLEOTIDE SEQUENCE [LARGE SCALE GENOMIC DNA]</scope>
    <source>
        <strain evidence="3 4">16</strain>
    </source>
</reference>
<keyword evidence="2" id="KW-0732">Signal</keyword>
<proteinExistence type="predicted"/>
<keyword evidence="4" id="KW-1185">Reference proteome</keyword>
<feature type="transmembrane region" description="Helical" evidence="1">
    <location>
        <begin position="32"/>
        <end position="57"/>
    </location>
</feature>
<dbReference type="EMBL" id="LJYW01000001">
    <property type="protein sequence ID" value="KPL53644.1"/>
    <property type="molecule type" value="Genomic_DNA"/>
</dbReference>
<feature type="signal peptide" evidence="2">
    <location>
        <begin position="1"/>
        <end position="22"/>
    </location>
</feature>
<evidence type="ECO:0000256" key="2">
    <source>
        <dbReference type="SAM" id="SignalP"/>
    </source>
</evidence>
<keyword evidence="1" id="KW-1133">Transmembrane helix</keyword>
<evidence type="ECO:0000256" key="1">
    <source>
        <dbReference type="SAM" id="Phobius"/>
    </source>
</evidence>
<dbReference type="RefSeq" id="WP_054359808.1">
    <property type="nucleotide sequence ID" value="NZ_LJYW01000001.1"/>
</dbReference>
<evidence type="ECO:0000313" key="4">
    <source>
        <dbReference type="Proteomes" id="UP000048984"/>
    </source>
</evidence>
<dbReference type="Proteomes" id="UP000048984">
    <property type="component" value="Unassembled WGS sequence"/>
</dbReference>
<dbReference type="AlphaFoldDB" id="A0A0P6VLZ2"/>
<evidence type="ECO:0000313" key="3">
    <source>
        <dbReference type="EMBL" id="KPL53644.1"/>
    </source>
</evidence>
<keyword evidence="1" id="KW-0472">Membrane</keyword>
<sequence length="80" mass="8152">MRVLFAAAAIAASIAMTSAASAHSERTLTGAAIGGGVGAVVAGPPGAIVGGAIGAYVGGPRLHGHKHCYWRHHRKHCYWH</sequence>
<reference evidence="3 4" key="2">
    <citation type="submission" date="2015-10" db="EMBL/GenBank/DDBJ databases">
        <title>Draft Genome Sequence of Prosthecomicrobium hirschii ATCC 27832.</title>
        <authorList>
            <person name="Daniel J."/>
            <person name="Givan S.A."/>
            <person name="Brun Y.V."/>
            <person name="Brown P.J."/>
        </authorList>
    </citation>
    <scope>NUCLEOTIDE SEQUENCE [LARGE SCALE GENOMIC DNA]</scope>
    <source>
        <strain evidence="3 4">16</strain>
    </source>
</reference>
<organism evidence="3 4">
    <name type="scientific">Prosthecodimorpha hirschii</name>
    <dbReference type="NCBI Taxonomy" id="665126"/>
    <lineage>
        <taxon>Bacteria</taxon>
        <taxon>Pseudomonadati</taxon>
        <taxon>Pseudomonadota</taxon>
        <taxon>Alphaproteobacteria</taxon>
        <taxon>Hyphomicrobiales</taxon>
        <taxon>Ancalomicrobiaceae</taxon>
        <taxon>Prosthecodimorpha</taxon>
    </lineage>
</organism>
<comment type="caution">
    <text evidence="3">The sequence shown here is derived from an EMBL/GenBank/DDBJ whole genome shotgun (WGS) entry which is preliminary data.</text>
</comment>
<keyword evidence="1" id="KW-0812">Transmembrane</keyword>
<evidence type="ECO:0008006" key="5">
    <source>
        <dbReference type="Google" id="ProtNLM"/>
    </source>
</evidence>